<dbReference type="InterPro" id="IPR037002">
    <property type="entry name" value="Microviridae_protein_F_sf"/>
</dbReference>
<keyword evidence="5" id="KW-0946">Virion</keyword>
<evidence type="ECO:0000256" key="3">
    <source>
        <dbReference type="ARBA" id="ARBA00022431"/>
    </source>
</evidence>
<sequence>MAGLFSLDDVKNRPHRSSFDLQSKRAFTAKAGELLPVYWTMTLPGDKFKLKNSWFTRTRPVQTSAYTRMREYYDYFFVPLRQLWKQAPSAVMNMTENSTAAQSSTEASNVGSFLPSLSLSELYSALNATSSSPVYAETSNVLGFKRGDLAVKLLRYLGYGNFFASGYSKNYGTSNPVSDYDQTFGTNVSVNILPILAYQKIYNDFFRNTQWENSTPYTYNVDYWTGVGSFATSLRNQLMNHSILGRTMLDMAYCNWNKDLFMGVRPTSQYGDVAIVNIADSGAGSAQNVRLSGGVLNFWGRQTYVKDDSGASRDPVLYTKNAITGDPTDLYVGGRFVDVTTPNMEETYGVSGPDGAVLPTNVPTYARLLGSSGQIQFANTRGQNVSWNDATLQSEASIQSFEFSILALRQAEALQKWKEITLSGDQSYRDQVYKHFGVSLPPEMSDLVRYLGGNSGNLDISEVVNTTLFDPSIVAYVKGKGVGVGDSGTIDFEAKEHGILMCIYHCVPLLDYDLSGQDPQLLVTSVEDLPIPEFDNLGMQELPLVTLYNSPLASSSVSFANSYLGYVPRYAAFKTSYDRVMGAFSTTLRDWVAPVDDSYLYPFITKAGTGVSFPLNYAFFKVNPSILNNIFGLSADSTWDTDQFLVNSQFDVRVVRNLSVSGLPY</sequence>
<dbReference type="InterPro" id="IPR003514">
    <property type="entry name" value="Microviridae_protein_F"/>
</dbReference>
<organism evidence="6">
    <name type="scientific">Microvirus mar47</name>
    <dbReference type="NCBI Taxonomy" id="2851182"/>
    <lineage>
        <taxon>Viruses</taxon>
        <taxon>Monodnaviria</taxon>
        <taxon>Sangervirae</taxon>
        <taxon>Phixviricota</taxon>
        <taxon>Malgrandaviricetes</taxon>
        <taxon>Petitvirales</taxon>
        <taxon>Microviridae</taxon>
    </lineage>
</organism>
<dbReference type="SUPFAM" id="SSF88645">
    <property type="entry name" value="ssDNA viruses"/>
    <property type="match status" value="1"/>
</dbReference>
<dbReference type="EMBL" id="MZ089793">
    <property type="protein sequence ID" value="QXN75231.1"/>
    <property type="molecule type" value="Genomic_DNA"/>
</dbReference>
<dbReference type="InterPro" id="IPR016184">
    <property type="entry name" value="Capsid/spike_ssDNA_virus"/>
</dbReference>
<protein>
    <submittedName>
        <fullName evidence="6">Major capsid protein</fullName>
    </submittedName>
</protein>
<evidence type="ECO:0000256" key="2">
    <source>
        <dbReference type="ARBA" id="ARBA00009963"/>
    </source>
</evidence>
<name>A0A8F5MLR6_9VIRU</name>
<comment type="subcellular location">
    <subcellularLocation>
        <location evidence="1">Virion</location>
    </subcellularLocation>
</comment>
<evidence type="ECO:0000313" key="6">
    <source>
        <dbReference type="EMBL" id="QXN75231.1"/>
    </source>
</evidence>
<dbReference type="Gene3D" id="2.60.169.10">
    <property type="entry name" value="Microviridae F protein"/>
    <property type="match status" value="2"/>
</dbReference>
<dbReference type="Pfam" id="PF02305">
    <property type="entry name" value="Phage_F"/>
    <property type="match status" value="2"/>
</dbReference>
<comment type="similarity">
    <text evidence="2">Belongs to the microviridae F protein family.</text>
</comment>
<evidence type="ECO:0000256" key="1">
    <source>
        <dbReference type="ARBA" id="ARBA00004328"/>
    </source>
</evidence>
<accession>A0A8F5MLR6</accession>
<evidence type="ECO:0000256" key="5">
    <source>
        <dbReference type="ARBA" id="ARBA00022844"/>
    </source>
</evidence>
<keyword evidence="3" id="KW-1140">T=1 icosahedral capsid protein</keyword>
<keyword evidence="4" id="KW-0167">Capsid protein</keyword>
<dbReference type="GO" id="GO:0005198">
    <property type="term" value="F:structural molecule activity"/>
    <property type="evidence" value="ECO:0007669"/>
    <property type="project" value="InterPro"/>
</dbReference>
<reference evidence="6" key="1">
    <citation type="submission" date="2021-04" db="EMBL/GenBank/DDBJ databases">
        <title>Genomes of microviruses identified in yellow-bellied marmot fecal samples.</title>
        <authorList>
            <person name="Varsani A."/>
            <person name="Kraberger S."/>
            <person name="Chatterjee A."/>
            <person name="Richet C."/>
            <person name="Fontenele R.S."/>
            <person name="Schmidlin K."/>
            <person name="Blumstein D.T."/>
        </authorList>
    </citation>
    <scope>NUCLEOTIDE SEQUENCE</scope>
    <source>
        <strain evidence="6">Mar47</strain>
    </source>
</reference>
<dbReference type="GO" id="GO:0039615">
    <property type="term" value="C:T=1 icosahedral viral capsid"/>
    <property type="evidence" value="ECO:0007669"/>
    <property type="project" value="UniProtKB-KW"/>
</dbReference>
<proteinExistence type="inferred from homology"/>
<evidence type="ECO:0000256" key="4">
    <source>
        <dbReference type="ARBA" id="ARBA00022561"/>
    </source>
</evidence>